<sequence>MALIFLQIFSMTAMVFILNSGLVHSANQSANQQCVAKTLPGKTINDVKWSNVQTEAFVKDNRDYQCFILCGLSNLKILKANGAVETSNNPLESELGDVIKTCAQEPPSDDACKTAKRSALCLFSKAGRLTDEAGVGKIIKDVNENFKKSGKTIVWQKQ</sequence>
<feature type="chain" id="PRO_5016264347" evidence="4">
    <location>
        <begin position="26"/>
        <end position="158"/>
    </location>
</feature>
<dbReference type="InterPro" id="IPR006170">
    <property type="entry name" value="PBP/GOBP"/>
</dbReference>
<protein>
    <submittedName>
        <fullName evidence="5">CSON003442 protein</fullName>
    </submittedName>
</protein>
<dbReference type="Pfam" id="PF01395">
    <property type="entry name" value="PBP_GOBP"/>
    <property type="match status" value="1"/>
</dbReference>
<gene>
    <name evidence="5" type="primary">CSON003442</name>
</gene>
<comment type="subcellular location">
    <subcellularLocation>
        <location evidence="1">Secreted</location>
    </subcellularLocation>
</comment>
<name>A0A336MMK3_CULSO</name>
<accession>A0A336MMK3</accession>
<dbReference type="SUPFAM" id="SSF47565">
    <property type="entry name" value="Insect pheromone/odorant-binding proteins"/>
    <property type="match status" value="1"/>
</dbReference>
<evidence type="ECO:0000256" key="2">
    <source>
        <dbReference type="ARBA" id="ARBA00008098"/>
    </source>
</evidence>
<comment type="similarity">
    <text evidence="2">Belongs to the PBP/GOBP family.</text>
</comment>
<dbReference type="SMART" id="SM00708">
    <property type="entry name" value="PhBP"/>
    <property type="match status" value="1"/>
</dbReference>
<organism evidence="5">
    <name type="scientific">Culicoides sonorensis</name>
    <name type="common">Biting midge</name>
    <dbReference type="NCBI Taxonomy" id="179676"/>
    <lineage>
        <taxon>Eukaryota</taxon>
        <taxon>Metazoa</taxon>
        <taxon>Ecdysozoa</taxon>
        <taxon>Arthropoda</taxon>
        <taxon>Hexapoda</taxon>
        <taxon>Insecta</taxon>
        <taxon>Pterygota</taxon>
        <taxon>Neoptera</taxon>
        <taxon>Endopterygota</taxon>
        <taxon>Diptera</taxon>
        <taxon>Nematocera</taxon>
        <taxon>Chironomoidea</taxon>
        <taxon>Ceratopogonidae</taxon>
        <taxon>Ceratopogoninae</taxon>
        <taxon>Culicoides</taxon>
        <taxon>Monoculicoides</taxon>
    </lineage>
</organism>
<feature type="signal peptide" evidence="4">
    <location>
        <begin position="1"/>
        <end position="25"/>
    </location>
</feature>
<evidence type="ECO:0000256" key="1">
    <source>
        <dbReference type="ARBA" id="ARBA00004613"/>
    </source>
</evidence>
<dbReference type="Gene3D" id="1.10.238.20">
    <property type="entry name" value="Pheromone/general odorant binding protein domain"/>
    <property type="match status" value="1"/>
</dbReference>
<dbReference type="AlphaFoldDB" id="A0A336MMK3"/>
<dbReference type="GO" id="GO:0005549">
    <property type="term" value="F:odorant binding"/>
    <property type="evidence" value="ECO:0007669"/>
    <property type="project" value="InterPro"/>
</dbReference>
<dbReference type="InterPro" id="IPR036728">
    <property type="entry name" value="PBP_GOBP_sf"/>
</dbReference>
<dbReference type="GO" id="GO:0005576">
    <property type="term" value="C:extracellular region"/>
    <property type="evidence" value="ECO:0007669"/>
    <property type="project" value="UniProtKB-SubCell"/>
</dbReference>
<evidence type="ECO:0000256" key="4">
    <source>
        <dbReference type="SAM" id="SignalP"/>
    </source>
</evidence>
<evidence type="ECO:0000256" key="3">
    <source>
        <dbReference type="ARBA" id="ARBA00022525"/>
    </source>
</evidence>
<evidence type="ECO:0000313" key="5">
    <source>
        <dbReference type="EMBL" id="SSX31230.1"/>
    </source>
</evidence>
<keyword evidence="4" id="KW-0732">Signal</keyword>
<reference evidence="5" key="1">
    <citation type="submission" date="2018-07" db="EMBL/GenBank/DDBJ databases">
        <authorList>
            <person name="Quirk P.G."/>
            <person name="Krulwich T.A."/>
        </authorList>
    </citation>
    <scope>NUCLEOTIDE SEQUENCE</scope>
</reference>
<dbReference type="EMBL" id="UFQT01001625">
    <property type="protein sequence ID" value="SSX31230.1"/>
    <property type="molecule type" value="Genomic_DNA"/>
</dbReference>
<proteinExistence type="inferred from homology"/>
<keyword evidence="3" id="KW-0964">Secreted</keyword>
<dbReference type="VEuPathDB" id="VectorBase:CSON003442"/>
<dbReference type="CDD" id="cd23992">
    <property type="entry name" value="PBP_GOBP"/>
    <property type="match status" value="1"/>
</dbReference>